<dbReference type="AlphaFoldDB" id="A0A7K6WTT9"/>
<gene>
    <name evidence="2" type="primary">Pifo</name>
    <name evidence="2" type="ORF">STECAR_R15029</name>
</gene>
<dbReference type="PANTHER" id="PTHR31508">
    <property type="entry name" value="PROTEIN PITCHFORK"/>
    <property type="match status" value="1"/>
</dbReference>
<dbReference type="GO" id="GO:0008092">
    <property type="term" value="F:cytoskeletal protein binding"/>
    <property type="evidence" value="ECO:0007669"/>
    <property type="project" value="TreeGrafter"/>
</dbReference>
<reference evidence="2 3" key="1">
    <citation type="submission" date="2019-09" db="EMBL/GenBank/DDBJ databases">
        <title>Bird 10,000 Genomes (B10K) Project - Family phase.</title>
        <authorList>
            <person name="Zhang G."/>
        </authorList>
    </citation>
    <scope>NUCLEOTIDE SEQUENCE [LARGE SCALE GENOMIC DNA]</scope>
    <source>
        <strain evidence="2">OUT-0004</strain>
    </source>
</reference>
<dbReference type="InterPro" id="IPR033602">
    <property type="entry name" value="CIMAP3"/>
</dbReference>
<feature type="region of interest" description="Disordered" evidence="1">
    <location>
        <begin position="122"/>
        <end position="143"/>
    </location>
</feature>
<evidence type="ECO:0000313" key="3">
    <source>
        <dbReference type="Proteomes" id="UP000516988"/>
    </source>
</evidence>
<dbReference type="GO" id="GO:0031344">
    <property type="term" value="P:regulation of cell projection organization"/>
    <property type="evidence" value="ECO:0007669"/>
    <property type="project" value="TreeGrafter"/>
</dbReference>
<feature type="non-terminal residue" evidence="2">
    <location>
        <position position="1"/>
    </location>
</feature>
<dbReference type="InterPro" id="IPR010736">
    <property type="entry name" value="SHIPPO-rpt"/>
</dbReference>
<dbReference type="EMBL" id="VZSC01015162">
    <property type="protein sequence ID" value="NWX49715.1"/>
    <property type="molecule type" value="Genomic_DNA"/>
</dbReference>
<accession>A0A7K6WTT9</accession>
<dbReference type="Proteomes" id="UP000516988">
    <property type="component" value="Unassembled WGS sequence"/>
</dbReference>
<feature type="compositionally biased region" description="Basic and acidic residues" evidence="1">
    <location>
        <begin position="122"/>
        <end position="132"/>
    </location>
</feature>
<proteinExistence type="predicted"/>
<feature type="non-terminal residue" evidence="2">
    <location>
        <position position="196"/>
    </location>
</feature>
<organism evidence="2 3">
    <name type="scientific">Steatornis caripensis</name>
    <name type="common">Oilbird</name>
    <dbReference type="NCBI Taxonomy" id="48435"/>
    <lineage>
        <taxon>Eukaryota</taxon>
        <taxon>Metazoa</taxon>
        <taxon>Chordata</taxon>
        <taxon>Craniata</taxon>
        <taxon>Vertebrata</taxon>
        <taxon>Euteleostomi</taxon>
        <taxon>Archelosauria</taxon>
        <taxon>Archosauria</taxon>
        <taxon>Dinosauria</taxon>
        <taxon>Saurischia</taxon>
        <taxon>Theropoda</taxon>
        <taxon>Coelurosauria</taxon>
        <taxon>Aves</taxon>
        <taxon>Neognathae</taxon>
        <taxon>Neoaves</taxon>
        <taxon>Strisores</taxon>
        <taxon>Caprimulgiformes</taxon>
        <taxon>Steatornithidae</taxon>
        <taxon>Steatornis</taxon>
    </lineage>
</organism>
<keyword evidence="3" id="KW-1185">Reference proteome</keyword>
<dbReference type="Pfam" id="PF07004">
    <property type="entry name" value="SHIPPO-rpt"/>
    <property type="match status" value="1"/>
</dbReference>
<name>A0A7K6WTT9_STECA</name>
<evidence type="ECO:0000313" key="2">
    <source>
        <dbReference type="EMBL" id="NWX49715.1"/>
    </source>
</evidence>
<dbReference type="OrthoDB" id="8189408at2759"/>
<evidence type="ECO:0000256" key="1">
    <source>
        <dbReference type="SAM" id="MobiDB-lite"/>
    </source>
</evidence>
<dbReference type="PANTHER" id="PTHR31508:SF2">
    <property type="entry name" value="PROTEIN PITCHFORK"/>
    <property type="match status" value="1"/>
</dbReference>
<comment type="caution">
    <text evidence="2">The sequence shown here is derived from an EMBL/GenBank/DDBJ whole genome shotgun (WGS) entry which is preliminary data.</text>
</comment>
<sequence length="196" mass="22657">LAFPFPDLTDMQKRISFGSRQERKVFPLYHATDRLGIQMIAIRGNPSLGPDCYLSQERSSLRYSLKNKPLSKKGYVIGARTAQRFIPEPQTVTPSPATYQSFWKKERKCQLAYAPFSIKAPRFPDKHSDKELSPGPGTYTPDKQLNKKVTWPMKFGSPDWSSVPMPAQRMLKMELTVDREFMKHRDRVAYLSLYYS</sequence>
<protein>
    <submittedName>
        <fullName evidence="2">PIFO protein</fullName>
    </submittedName>
</protein>